<dbReference type="InterPro" id="IPR027417">
    <property type="entry name" value="P-loop_NTPase"/>
</dbReference>
<dbReference type="RefSeq" id="XP_019017772.1">
    <property type="nucleotide sequence ID" value="XM_019162258.1"/>
</dbReference>
<dbReference type="GeneID" id="30178945"/>
<dbReference type="OrthoDB" id="347435at2759"/>
<dbReference type="Gene3D" id="3.40.50.300">
    <property type="entry name" value="P-loop containing nucleotide triphosphate hydrolases"/>
    <property type="match status" value="1"/>
</dbReference>
<evidence type="ECO:0000313" key="1">
    <source>
        <dbReference type="EMBL" id="ODQ46659.1"/>
    </source>
</evidence>
<evidence type="ECO:0000313" key="2">
    <source>
        <dbReference type="Proteomes" id="UP000094455"/>
    </source>
</evidence>
<dbReference type="SUPFAM" id="SSF52540">
    <property type="entry name" value="P-loop containing nucleoside triphosphate hydrolases"/>
    <property type="match status" value="1"/>
</dbReference>
<feature type="non-terminal residue" evidence="1">
    <location>
        <position position="236"/>
    </location>
</feature>
<dbReference type="STRING" id="763406.A0A1E3NKL3"/>
<name>A0A1E3NKL3_9ASCO</name>
<dbReference type="PANTHER" id="PTHR10285">
    <property type="entry name" value="URIDINE KINASE"/>
    <property type="match status" value="1"/>
</dbReference>
<dbReference type="GO" id="GO:0005524">
    <property type="term" value="F:ATP binding"/>
    <property type="evidence" value="ECO:0007669"/>
    <property type="project" value="EnsemblFungi"/>
</dbReference>
<reference evidence="1 2" key="1">
    <citation type="journal article" date="2016" name="Proc. Natl. Acad. Sci. U.S.A.">
        <title>Comparative genomics of biotechnologically important yeasts.</title>
        <authorList>
            <person name="Riley R."/>
            <person name="Haridas S."/>
            <person name="Wolfe K.H."/>
            <person name="Lopes M.R."/>
            <person name="Hittinger C.T."/>
            <person name="Goeker M."/>
            <person name="Salamov A.A."/>
            <person name="Wisecaver J.H."/>
            <person name="Long T.M."/>
            <person name="Calvey C.H."/>
            <person name="Aerts A.L."/>
            <person name="Barry K.W."/>
            <person name="Choi C."/>
            <person name="Clum A."/>
            <person name="Coughlan A.Y."/>
            <person name="Deshpande S."/>
            <person name="Douglass A.P."/>
            <person name="Hanson S.J."/>
            <person name="Klenk H.-P."/>
            <person name="LaButti K.M."/>
            <person name="Lapidus A."/>
            <person name="Lindquist E.A."/>
            <person name="Lipzen A.M."/>
            <person name="Meier-Kolthoff J.P."/>
            <person name="Ohm R.A."/>
            <person name="Otillar R.P."/>
            <person name="Pangilinan J.L."/>
            <person name="Peng Y."/>
            <person name="Rokas A."/>
            <person name="Rosa C.A."/>
            <person name="Scheuner C."/>
            <person name="Sibirny A.A."/>
            <person name="Slot J.C."/>
            <person name="Stielow J.B."/>
            <person name="Sun H."/>
            <person name="Kurtzman C.P."/>
            <person name="Blackwell M."/>
            <person name="Grigoriev I.V."/>
            <person name="Jeffries T.W."/>
        </authorList>
    </citation>
    <scope>NUCLEOTIDE SEQUENCE [LARGE SCALE GENOMIC DNA]</scope>
    <source>
        <strain evidence="1 2">NRRL Y-2026</strain>
    </source>
</reference>
<proteinExistence type="predicted"/>
<feature type="non-terminal residue" evidence="1">
    <location>
        <position position="1"/>
    </location>
</feature>
<evidence type="ECO:0008006" key="3">
    <source>
        <dbReference type="Google" id="ProtNLM"/>
    </source>
</evidence>
<protein>
    <recommendedName>
        <fullName evidence="3">Phosphoribulokinase/uridine kinase domain-containing protein</fullName>
    </recommendedName>
</protein>
<dbReference type="AlphaFoldDB" id="A0A1E3NKL3"/>
<dbReference type="Proteomes" id="UP000094455">
    <property type="component" value="Unassembled WGS sequence"/>
</dbReference>
<organism evidence="1 2">
    <name type="scientific">Pichia membranifaciens NRRL Y-2026</name>
    <dbReference type="NCBI Taxonomy" id="763406"/>
    <lineage>
        <taxon>Eukaryota</taxon>
        <taxon>Fungi</taxon>
        <taxon>Dikarya</taxon>
        <taxon>Ascomycota</taxon>
        <taxon>Saccharomycotina</taxon>
        <taxon>Pichiomycetes</taxon>
        <taxon>Pichiales</taxon>
        <taxon>Pichiaceae</taxon>
        <taxon>Pichia</taxon>
    </lineage>
</organism>
<sequence>RPIVLGVEGPQGSGKTYSSIRIKHSLSKAYPSLNIIQFSMDDFYLTYEQQLAVNLRNKGNVLLQGRGLPGTHDVSLLLKVFEELLAFDASHFPIHIPIYDKSAHNGKGDRQPPATWVKIEKPVDVIIFEGWFNGYTSIPNDEDLIKKWHAIKKKQYPKFENITDNQIVDINRNLEKYEAIWSLFDLFICIKTAAITNVYKWRLQQEYELIRVKGRGMSDADVERFIDRYMPIYYLY</sequence>
<keyword evidence="2" id="KW-1185">Reference proteome</keyword>
<dbReference type="EMBL" id="KV454003">
    <property type="protein sequence ID" value="ODQ46659.1"/>
    <property type="molecule type" value="Genomic_DNA"/>
</dbReference>
<gene>
    <name evidence="1" type="ORF">PICMEDRAFT_22406</name>
</gene>
<accession>A0A1E3NKL3</accession>